<comment type="caution">
    <text evidence="7">The sequence shown here is derived from an EMBL/GenBank/DDBJ whole genome shotgun (WGS) entry which is preliminary data.</text>
</comment>
<proteinExistence type="inferred from homology"/>
<dbReference type="InterPro" id="IPR002915">
    <property type="entry name" value="DeoC/FbaB/LacD_aldolase"/>
</dbReference>
<dbReference type="EMBL" id="JACTVA010000014">
    <property type="protein sequence ID" value="MBC9207207.1"/>
    <property type="molecule type" value="Genomic_DNA"/>
</dbReference>
<reference evidence="7 8" key="1">
    <citation type="journal article" date="2013" name="Int. J. Syst. Evol. Microbiol.">
        <title>Roseomonas aerophila sp. nov., isolated from air.</title>
        <authorList>
            <person name="Kim S.J."/>
            <person name="Weon H.Y."/>
            <person name="Ahn J.H."/>
            <person name="Hong S.B."/>
            <person name="Seok S.J."/>
            <person name="Whang K.S."/>
            <person name="Kwon S.W."/>
        </authorList>
    </citation>
    <scope>NUCLEOTIDE SEQUENCE [LARGE SCALE GENOMIC DNA]</scope>
    <source>
        <strain evidence="7 8">NBRC 108923</strain>
    </source>
</reference>
<evidence type="ECO:0000256" key="1">
    <source>
        <dbReference type="ARBA" id="ARBA00010936"/>
    </source>
</evidence>
<dbReference type="SMART" id="SM01133">
    <property type="entry name" value="DeoC"/>
    <property type="match status" value="1"/>
</dbReference>
<evidence type="ECO:0000256" key="2">
    <source>
        <dbReference type="ARBA" id="ARBA00022490"/>
    </source>
</evidence>
<comment type="subcellular location">
    <subcellularLocation>
        <location evidence="6">Cytoplasm</location>
    </subcellularLocation>
</comment>
<evidence type="ECO:0000256" key="6">
    <source>
        <dbReference type="HAMAP-Rule" id="MF_00114"/>
    </source>
</evidence>
<feature type="active site" description="Proton donor/acceptor" evidence="6">
    <location>
        <position position="191"/>
    </location>
</feature>
<comment type="pathway">
    <text evidence="6">Carbohydrate degradation; 2-deoxy-D-ribose 1-phosphate degradation; D-glyceraldehyde 3-phosphate and acetaldehyde from 2-deoxy-alpha-D-ribose 1-phosphate: step 2/2.</text>
</comment>
<dbReference type="GO" id="GO:0004139">
    <property type="term" value="F:deoxyribose-phosphate aldolase activity"/>
    <property type="evidence" value="ECO:0007669"/>
    <property type="project" value="UniProtKB-EC"/>
</dbReference>
<dbReference type="NCBIfam" id="TIGR00126">
    <property type="entry name" value="deoC"/>
    <property type="match status" value="1"/>
</dbReference>
<organism evidence="7 8">
    <name type="scientific">Teichococcus aerophilus</name>
    <dbReference type="NCBI Taxonomy" id="1224513"/>
    <lineage>
        <taxon>Bacteria</taxon>
        <taxon>Pseudomonadati</taxon>
        <taxon>Pseudomonadota</taxon>
        <taxon>Alphaproteobacteria</taxon>
        <taxon>Acetobacterales</taxon>
        <taxon>Roseomonadaceae</taxon>
        <taxon>Roseomonas</taxon>
    </lineage>
</organism>
<dbReference type="InterPro" id="IPR011343">
    <property type="entry name" value="DeoC"/>
</dbReference>
<dbReference type="Pfam" id="PF01791">
    <property type="entry name" value="DeoC"/>
    <property type="match status" value="1"/>
</dbReference>
<evidence type="ECO:0000256" key="4">
    <source>
        <dbReference type="ARBA" id="ARBA00023270"/>
    </source>
</evidence>
<dbReference type="Proteomes" id="UP000626026">
    <property type="component" value="Unassembled WGS sequence"/>
</dbReference>
<name>A0ABR7RM55_9PROT</name>
<evidence type="ECO:0000313" key="7">
    <source>
        <dbReference type="EMBL" id="MBC9207207.1"/>
    </source>
</evidence>
<keyword evidence="4 6" id="KW-0704">Schiff base</keyword>
<evidence type="ECO:0000313" key="8">
    <source>
        <dbReference type="Proteomes" id="UP000626026"/>
    </source>
</evidence>
<feature type="active site" description="Schiff-base intermediate with acetaldehyde" evidence="6">
    <location>
        <position position="162"/>
    </location>
</feature>
<sequence>MTQTAPATLSAADLAAMIDHTLLKADATEAEVLRYCDEARQYRFCSVCVNPTHVALVAQALHGSEVRTCSVVGFPLGATTPQDKAAETATAVRNGADEIDMVINIGALRDGRLDAVKADIAAVRAACPGKVLKVIIETCLLSDEEKRTACRISAEAGADFVKTSTGFSTGGATTADVALMRGVVGEALGVKASGGVRNHDAALALIAAGASRIGASSGVALVGGAPAATTGY</sequence>
<accession>A0ABR7RM55</accession>
<dbReference type="EC" id="4.1.2.4" evidence="6"/>
<dbReference type="PANTHER" id="PTHR10889:SF1">
    <property type="entry name" value="DEOXYRIBOSE-PHOSPHATE ALDOLASE"/>
    <property type="match status" value="1"/>
</dbReference>
<comment type="catalytic activity">
    <reaction evidence="5 6">
        <text>2-deoxy-D-ribose 5-phosphate = D-glyceraldehyde 3-phosphate + acetaldehyde</text>
        <dbReference type="Rhea" id="RHEA:12821"/>
        <dbReference type="ChEBI" id="CHEBI:15343"/>
        <dbReference type="ChEBI" id="CHEBI:59776"/>
        <dbReference type="ChEBI" id="CHEBI:62877"/>
        <dbReference type="EC" id="4.1.2.4"/>
    </reaction>
</comment>
<dbReference type="HAMAP" id="MF_00114">
    <property type="entry name" value="DeoC_type1"/>
    <property type="match status" value="1"/>
</dbReference>
<dbReference type="PANTHER" id="PTHR10889">
    <property type="entry name" value="DEOXYRIBOSE-PHOSPHATE ALDOLASE"/>
    <property type="match status" value="1"/>
</dbReference>
<dbReference type="InterPro" id="IPR013785">
    <property type="entry name" value="Aldolase_TIM"/>
</dbReference>
<comment type="function">
    <text evidence="6">Catalyzes a reversible aldol reaction between acetaldehyde and D-glyceraldehyde 3-phosphate to generate 2-deoxy-D-ribose 5-phosphate.</text>
</comment>
<comment type="similarity">
    <text evidence="1 6">Belongs to the DeoC/FbaB aldolase family. DeoC type 1 subfamily.</text>
</comment>
<gene>
    <name evidence="6 7" type="primary">deoC</name>
    <name evidence="7" type="ORF">IBL26_10205</name>
</gene>
<evidence type="ECO:0000256" key="5">
    <source>
        <dbReference type="ARBA" id="ARBA00048791"/>
    </source>
</evidence>
<dbReference type="Gene3D" id="3.20.20.70">
    <property type="entry name" value="Aldolase class I"/>
    <property type="match status" value="1"/>
</dbReference>
<dbReference type="RefSeq" id="WP_187784371.1">
    <property type="nucleotide sequence ID" value="NZ_JACTVA010000014.1"/>
</dbReference>
<dbReference type="PIRSF" id="PIRSF001357">
    <property type="entry name" value="DeoC"/>
    <property type="match status" value="1"/>
</dbReference>
<dbReference type="CDD" id="cd00959">
    <property type="entry name" value="DeoC"/>
    <property type="match status" value="1"/>
</dbReference>
<keyword evidence="8" id="KW-1185">Reference proteome</keyword>
<dbReference type="InterPro" id="IPR028581">
    <property type="entry name" value="DeoC_typeI"/>
</dbReference>
<dbReference type="SUPFAM" id="SSF51569">
    <property type="entry name" value="Aldolase"/>
    <property type="match status" value="1"/>
</dbReference>
<feature type="active site" description="Proton donor/acceptor" evidence="6">
    <location>
        <position position="100"/>
    </location>
</feature>
<keyword evidence="3 6" id="KW-0456">Lyase</keyword>
<protein>
    <recommendedName>
        <fullName evidence="6">Deoxyribose-phosphate aldolase</fullName>
        <shortName evidence="6">DERA</shortName>
        <ecNumber evidence="6">4.1.2.4</ecNumber>
    </recommendedName>
    <alternativeName>
        <fullName evidence="6">2-deoxy-D-ribose 5-phosphate aldolase</fullName>
    </alternativeName>
    <alternativeName>
        <fullName evidence="6">Phosphodeoxyriboaldolase</fullName>
        <shortName evidence="6">Deoxyriboaldolase</shortName>
    </alternativeName>
</protein>
<keyword evidence="2 6" id="KW-0963">Cytoplasm</keyword>
<evidence type="ECO:0000256" key="3">
    <source>
        <dbReference type="ARBA" id="ARBA00023239"/>
    </source>
</evidence>